<evidence type="ECO:0000256" key="5">
    <source>
        <dbReference type="ARBA" id="ARBA00023136"/>
    </source>
</evidence>
<dbReference type="Proteomes" id="UP000463975">
    <property type="component" value="Chromosome"/>
</dbReference>
<dbReference type="Pfam" id="PF09335">
    <property type="entry name" value="VTT_dom"/>
    <property type="match status" value="1"/>
</dbReference>
<dbReference type="InterPro" id="IPR015414">
    <property type="entry name" value="TMEM64"/>
</dbReference>
<keyword evidence="3 6" id="KW-0812">Transmembrane</keyword>
<keyword evidence="4 6" id="KW-1133">Transmembrane helix</keyword>
<dbReference type="AlphaFoldDB" id="A0A6P1NCF6"/>
<evidence type="ECO:0000256" key="6">
    <source>
        <dbReference type="RuleBase" id="RU366058"/>
    </source>
</evidence>
<protein>
    <recommendedName>
        <fullName evidence="6">TVP38/TMEM64 family membrane protein</fullName>
    </recommendedName>
</protein>
<feature type="transmembrane region" description="Helical" evidence="6">
    <location>
        <begin position="178"/>
        <end position="200"/>
    </location>
</feature>
<feature type="transmembrane region" description="Helical" evidence="6">
    <location>
        <begin position="39"/>
        <end position="64"/>
    </location>
</feature>
<name>A0A6P1NCF6_9PROT</name>
<evidence type="ECO:0000256" key="4">
    <source>
        <dbReference type="ARBA" id="ARBA00022989"/>
    </source>
</evidence>
<organism evidence="8 9">
    <name type="scientific">Aristophania vespae</name>
    <dbReference type="NCBI Taxonomy" id="2697033"/>
    <lineage>
        <taxon>Bacteria</taxon>
        <taxon>Pseudomonadati</taxon>
        <taxon>Pseudomonadota</taxon>
        <taxon>Alphaproteobacteria</taxon>
        <taxon>Acetobacterales</taxon>
        <taxon>Acetobacteraceae</taxon>
        <taxon>Aristophania</taxon>
    </lineage>
</organism>
<reference evidence="8 9" key="1">
    <citation type="submission" date="2020-01" db="EMBL/GenBank/DDBJ databases">
        <title>Genome sequencing of strain KACC 21507.</title>
        <authorList>
            <person name="Heo J."/>
            <person name="Kim S.-J."/>
            <person name="Kim J.-S."/>
            <person name="Hong S.-B."/>
            <person name="Kwon S.-W."/>
        </authorList>
    </citation>
    <scope>NUCLEOTIDE SEQUENCE [LARGE SCALE GENOMIC DNA]</scope>
    <source>
        <strain evidence="8 9">KACC 21507</strain>
    </source>
</reference>
<evidence type="ECO:0000313" key="8">
    <source>
        <dbReference type="EMBL" id="QHI95996.1"/>
    </source>
</evidence>
<comment type="similarity">
    <text evidence="6">Belongs to the TVP38/TMEM64 family.</text>
</comment>
<feature type="transmembrane region" description="Helical" evidence="6">
    <location>
        <begin position="117"/>
        <end position="141"/>
    </location>
</feature>
<proteinExistence type="inferred from homology"/>
<dbReference type="InterPro" id="IPR032816">
    <property type="entry name" value="VTT_dom"/>
</dbReference>
<evidence type="ECO:0000259" key="7">
    <source>
        <dbReference type="Pfam" id="PF09335"/>
    </source>
</evidence>
<keyword evidence="9" id="KW-1185">Reference proteome</keyword>
<evidence type="ECO:0000256" key="2">
    <source>
        <dbReference type="ARBA" id="ARBA00022475"/>
    </source>
</evidence>
<feature type="transmembrane region" description="Helical" evidence="6">
    <location>
        <begin position="148"/>
        <end position="166"/>
    </location>
</feature>
<evidence type="ECO:0000256" key="3">
    <source>
        <dbReference type="ARBA" id="ARBA00022692"/>
    </source>
</evidence>
<dbReference type="PANTHER" id="PTHR12677">
    <property type="entry name" value="GOLGI APPARATUS MEMBRANE PROTEIN TVP38-RELATED"/>
    <property type="match status" value="1"/>
</dbReference>
<feature type="domain" description="VTT" evidence="7">
    <location>
        <begin position="56"/>
        <end position="167"/>
    </location>
</feature>
<feature type="transmembrane region" description="Helical" evidence="6">
    <location>
        <begin position="71"/>
        <end position="90"/>
    </location>
</feature>
<accession>A0A6P1NCF6</accession>
<keyword evidence="5 6" id="KW-0472">Membrane</keyword>
<dbReference type="PANTHER" id="PTHR12677:SF59">
    <property type="entry name" value="GOLGI APPARATUS MEMBRANE PROTEIN TVP38-RELATED"/>
    <property type="match status" value="1"/>
</dbReference>
<evidence type="ECO:0000256" key="1">
    <source>
        <dbReference type="ARBA" id="ARBA00004651"/>
    </source>
</evidence>
<keyword evidence="2 6" id="KW-1003">Cell membrane</keyword>
<evidence type="ECO:0000313" key="9">
    <source>
        <dbReference type="Proteomes" id="UP000463975"/>
    </source>
</evidence>
<sequence length="215" mass="23678">MIFIALALILLPLILWQIPVVQAFLSDVSQWQTKPWGWFWFSLIGTFYCAFGLSRQALCFAAGLSFGFEKGLLLCTFAYEAGSCLSYLWARFLSRSFSSTKDKALRILREMGQTSPFLAVLSLRLLPIGSALLVSIGAGLVKIPFVEFVFATLIGGIPQNVIFTLIGTGTHLGHFYEIIIASLLFLLSSLVGLVAMNHFYKARLAGNKSSGHNEL</sequence>
<dbReference type="EMBL" id="CP047652">
    <property type="protein sequence ID" value="QHI95996.1"/>
    <property type="molecule type" value="Genomic_DNA"/>
</dbReference>
<dbReference type="KEGG" id="bomb:GT348_06890"/>
<dbReference type="GO" id="GO:0005886">
    <property type="term" value="C:plasma membrane"/>
    <property type="evidence" value="ECO:0007669"/>
    <property type="project" value="UniProtKB-SubCell"/>
</dbReference>
<dbReference type="RefSeq" id="WP_160619069.1">
    <property type="nucleotide sequence ID" value="NZ_CP047652.1"/>
</dbReference>
<gene>
    <name evidence="8" type="ORF">GT348_06890</name>
</gene>
<comment type="subcellular location">
    <subcellularLocation>
        <location evidence="1 6">Cell membrane</location>
        <topology evidence="1 6">Multi-pass membrane protein</topology>
    </subcellularLocation>
</comment>